<dbReference type="SUPFAM" id="SSF53163">
    <property type="entry name" value="HybD-like"/>
    <property type="match status" value="1"/>
</dbReference>
<dbReference type="GO" id="GO:0009847">
    <property type="term" value="P:spore germination"/>
    <property type="evidence" value="ECO:0007669"/>
    <property type="project" value="InterPro"/>
</dbReference>
<dbReference type="GO" id="GO:0006508">
    <property type="term" value="P:proteolysis"/>
    <property type="evidence" value="ECO:0007669"/>
    <property type="project" value="UniProtKB-KW"/>
</dbReference>
<dbReference type="EMBL" id="CP035282">
    <property type="protein sequence ID" value="QAT62167.1"/>
    <property type="molecule type" value="Genomic_DNA"/>
</dbReference>
<accession>A0A410QDU8</accession>
<evidence type="ECO:0000256" key="2">
    <source>
        <dbReference type="ARBA" id="ARBA00022801"/>
    </source>
</evidence>
<dbReference type="Gene3D" id="3.40.50.1450">
    <property type="entry name" value="HybD-like"/>
    <property type="match status" value="1"/>
</dbReference>
<keyword evidence="2 4" id="KW-0378">Hydrolase</keyword>
<keyword evidence="1" id="KW-0645">Protease</keyword>
<proteinExistence type="inferred from homology"/>
<evidence type="ECO:0000256" key="3">
    <source>
        <dbReference type="ARBA" id="ARBA00023145"/>
    </source>
</evidence>
<dbReference type="RefSeq" id="WP_128752728.1">
    <property type="nucleotide sequence ID" value="NZ_CP035282.1"/>
</dbReference>
<dbReference type="Pfam" id="PF03418">
    <property type="entry name" value="Peptidase_A25"/>
    <property type="match status" value="1"/>
</dbReference>
<dbReference type="GO" id="GO:0008233">
    <property type="term" value="F:peptidase activity"/>
    <property type="evidence" value="ECO:0007669"/>
    <property type="project" value="UniProtKB-KW"/>
</dbReference>
<name>A0A410QDU8_9FIRM</name>
<protein>
    <submittedName>
        <fullName evidence="4">GPR endopeptidase</fullName>
        <ecNumber evidence="4">3.4.24.78</ecNumber>
    </submittedName>
</protein>
<keyword evidence="5" id="KW-1185">Reference proteome</keyword>
<dbReference type="PIRSF" id="PIRSF019549">
    <property type="entry name" value="Peptidase_A25"/>
    <property type="match status" value="1"/>
</dbReference>
<evidence type="ECO:0000313" key="4">
    <source>
        <dbReference type="EMBL" id="QAT62167.1"/>
    </source>
</evidence>
<dbReference type="AlphaFoldDB" id="A0A410QDU8"/>
<organism evidence="4 5">
    <name type="scientific">Acidilutibacter cellobiosedens</name>
    <dbReference type="NCBI Taxonomy" id="2507161"/>
    <lineage>
        <taxon>Bacteria</taxon>
        <taxon>Bacillati</taxon>
        <taxon>Bacillota</taxon>
        <taxon>Tissierellia</taxon>
        <taxon>Tissierellales</taxon>
        <taxon>Acidilutibacteraceae</taxon>
        <taxon>Acidilutibacter</taxon>
    </lineage>
</organism>
<dbReference type="HAMAP" id="MF_00626">
    <property type="entry name" value="Germination_prot"/>
    <property type="match status" value="1"/>
</dbReference>
<dbReference type="EC" id="3.4.24.78" evidence="4"/>
<dbReference type="InterPro" id="IPR023430">
    <property type="entry name" value="Pept_HybD-like_dom_sf"/>
</dbReference>
<dbReference type="NCBIfam" id="TIGR01441">
    <property type="entry name" value="GPR"/>
    <property type="match status" value="1"/>
</dbReference>
<evidence type="ECO:0000256" key="1">
    <source>
        <dbReference type="ARBA" id="ARBA00022670"/>
    </source>
</evidence>
<dbReference type="Proteomes" id="UP000287969">
    <property type="component" value="Chromosome"/>
</dbReference>
<gene>
    <name evidence="4" type="ORF">EQM13_11495</name>
</gene>
<dbReference type="OrthoDB" id="9777293at2"/>
<dbReference type="KEGG" id="spoa:EQM13_11495"/>
<reference evidence="5" key="1">
    <citation type="submission" date="2019-01" db="EMBL/GenBank/DDBJ databases">
        <title>Draft genomes of a novel of Sporanaerobacter strains.</title>
        <authorList>
            <person name="Ma S."/>
        </authorList>
    </citation>
    <scope>NUCLEOTIDE SEQUENCE [LARGE SCALE GENOMIC DNA]</scope>
    <source>
        <strain evidence="5">NJN-17</strain>
    </source>
</reference>
<keyword evidence="3" id="KW-0865">Zymogen</keyword>
<evidence type="ECO:0000313" key="5">
    <source>
        <dbReference type="Proteomes" id="UP000287969"/>
    </source>
</evidence>
<dbReference type="InterPro" id="IPR005080">
    <property type="entry name" value="Peptidase_A25"/>
</dbReference>
<sequence>MFQFRTDLAVEDREFYREGKDGEVPGVEFKQYEKKNYSITKVKILNSQGEENMRKPKGNYITVEVPELKNSDDELKEEISFLISREIKSLFNINELTKTLIVGLGNWNVTPDALGPKVVEKIIVTRQYFVTYEKEKDEALSNVSAISPGVMGTTGIETGEIIKGIVEKTRPDLVIAIDALASRRMERVSTTIQISDTGINPGSGVGNMRIGLNKEYLGVPVIAIGVPTVVDAATMVNDTMNLIISSMKKEAKVGEEFYNLLENVSKEDKYSLIREVLEPYMPNVLVTPKEIDSLITNLSFVLSNGINLAVHHGLTFKDLNSYIS</sequence>